<dbReference type="Pfam" id="PF04055">
    <property type="entry name" value="Radical_SAM"/>
    <property type="match status" value="1"/>
</dbReference>
<reference evidence="9 10" key="1">
    <citation type="submission" date="2016-03" db="EMBL/GenBank/DDBJ databases">
        <title>Complete genome sequence of Shewanella psychrophila WP2, a deep sea bacterium isolated from west Pacific sediment.</title>
        <authorList>
            <person name="Xu G."/>
            <person name="Jian H."/>
        </authorList>
    </citation>
    <scope>NUCLEOTIDE SEQUENCE [LARGE SCALE GENOMIC DNA]</scope>
    <source>
        <strain evidence="9 10">WP2</strain>
    </source>
</reference>
<dbReference type="SFLD" id="SFLDG01384">
    <property type="entry name" value="thioether_bond_formation_requi"/>
    <property type="match status" value="1"/>
</dbReference>
<evidence type="ECO:0000256" key="3">
    <source>
        <dbReference type="ARBA" id="ARBA00022691"/>
    </source>
</evidence>
<keyword evidence="10" id="KW-1185">Reference proteome</keyword>
<name>A0A1S6HRZ9_9GAMM</name>
<dbReference type="InterPro" id="IPR013785">
    <property type="entry name" value="Aldolase_TIM"/>
</dbReference>
<evidence type="ECO:0000256" key="6">
    <source>
        <dbReference type="ARBA" id="ARBA00023014"/>
    </source>
</evidence>
<evidence type="ECO:0000313" key="10">
    <source>
        <dbReference type="Proteomes" id="UP000189545"/>
    </source>
</evidence>
<dbReference type="Gene3D" id="3.20.20.70">
    <property type="entry name" value="Aldolase class I"/>
    <property type="match status" value="1"/>
</dbReference>
<evidence type="ECO:0000259" key="8">
    <source>
        <dbReference type="PROSITE" id="PS51918"/>
    </source>
</evidence>
<gene>
    <name evidence="9" type="ORF">Sps_03156</name>
</gene>
<keyword evidence="2" id="KW-0004">4Fe-4S</keyword>
<dbReference type="SFLD" id="SFLDS00029">
    <property type="entry name" value="Radical_SAM"/>
    <property type="match status" value="1"/>
</dbReference>
<dbReference type="Pfam" id="PF13186">
    <property type="entry name" value="SPASM"/>
    <property type="match status" value="1"/>
</dbReference>
<dbReference type="InterPro" id="IPR058240">
    <property type="entry name" value="rSAM_sf"/>
</dbReference>
<keyword evidence="3" id="KW-0949">S-adenosyl-L-methionine</keyword>
<evidence type="ECO:0000256" key="2">
    <source>
        <dbReference type="ARBA" id="ARBA00022485"/>
    </source>
</evidence>
<evidence type="ECO:0000256" key="4">
    <source>
        <dbReference type="ARBA" id="ARBA00022723"/>
    </source>
</evidence>
<protein>
    <submittedName>
        <fullName evidence="9">Anaerobic sulfatase-maturating enzyme</fullName>
    </submittedName>
</protein>
<dbReference type="PROSITE" id="PS51918">
    <property type="entry name" value="RADICAL_SAM"/>
    <property type="match status" value="1"/>
</dbReference>
<proteinExistence type="inferred from homology"/>
<dbReference type="CDD" id="cd21120">
    <property type="entry name" value="SPASM_anSME"/>
    <property type="match status" value="1"/>
</dbReference>
<keyword evidence="5" id="KW-0408">Iron</keyword>
<keyword evidence="6" id="KW-0411">Iron-sulfur</keyword>
<evidence type="ECO:0000256" key="1">
    <source>
        <dbReference type="ARBA" id="ARBA00001966"/>
    </source>
</evidence>
<dbReference type="PANTHER" id="PTHR43273">
    <property type="entry name" value="ANAEROBIC SULFATASE-MATURATING ENZYME HOMOLOG ASLB-RELATED"/>
    <property type="match status" value="1"/>
</dbReference>
<evidence type="ECO:0000256" key="5">
    <source>
        <dbReference type="ARBA" id="ARBA00023004"/>
    </source>
</evidence>
<dbReference type="InterPro" id="IPR034491">
    <property type="entry name" value="Anaerob_Ser_sulfatase-maturase"/>
</dbReference>
<dbReference type="GO" id="GO:0046872">
    <property type="term" value="F:metal ion binding"/>
    <property type="evidence" value="ECO:0007669"/>
    <property type="project" value="UniProtKB-KW"/>
</dbReference>
<dbReference type="NCBIfam" id="TIGR04085">
    <property type="entry name" value="rSAM_more_4Fe4S"/>
    <property type="match status" value="1"/>
</dbReference>
<evidence type="ECO:0000256" key="7">
    <source>
        <dbReference type="ARBA" id="ARBA00023601"/>
    </source>
</evidence>
<dbReference type="NCBIfam" id="TIGR03942">
    <property type="entry name" value="sulfatase_rSAM"/>
    <property type="match status" value="1"/>
</dbReference>
<dbReference type="SFLD" id="SFLDG01386">
    <property type="entry name" value="main_SPASM_domain-containing"/>
    <property type="match status" value="1"/>
</dbReference>
<dbReference type="PANTHER" id="PTHR43273:SF3">
    <property type="entry name" value="ANAEROBIC SULFATASE-MATURATING ENZYME HOMOLOG ASLB-RELATED"/>
    <property type="match status" value="1"/>
</dbReference>
<dbReference type="SFLD" id="SFLDG01072">
    <property type="entry name" value="dehydrogenase_like"/>
    <property type="match status" value="1"/>
</dbReference>
<dbReference type="SUPFAM" id="SSF102114">
    <property type="entry name" value="Radical SAM enzymes"/>
    <property type="match status" value="1"/>
</dbReference>
<keyword evidence="4" id="KW-0479">Metal-binding</keyword>
<dbReference type="InterPro" id="IPR007197">
    <property type="entry name" value="rSAM"/>
</dbReference>
<dbReference type="Proteomes" id="UP000189545">
    <property type="component" value="Chromosome"/>
</dbReference>
<evidence type="ECO:0000313" key="9">
    <source>
        <dbReference type="EMBL" id="AQS38299.1"/>
    </source>
</evidence>
<dbReference type="SFLD" id="SFLDG01067">
    <property type="entry name" value="SPASM/twitch_domain_containing"/>
    <property type="match status" value="1"/>
</dbReference>
<dbReference type="RefSeq" id="WP_077753363.1">
    <property type="nucleotide sequence ID" value="NZ_CP014782.1"/>
</dbReference>
<dbReference type="GO" id="GO:0016491">
    <property type="term" value="F:oxidoreductase activity"/>
    <property type="evidence" value="ECO:0007669"/>
    <property type="project" value="InterPro"/>
</dbReference>
<dbReference type="KEGG" id="spsw:Sps_03156"/>
<dbReference type="CDD" id="cd01335">
    <property type="entry name" value="Radical_SAM"/>
    <property type="match status" value="1"/>
</dbReference>
<dbReference type="InterPro" id="IPR023867">
    <property type="entry name" value="Sulphatase_maturase_rSAM"/>
</dbReference>
<comment type="similarity">
    <text evidence="7">Belongs to the radical SAM superfamily. Anaerobic sulfatase-maturating enzyme family.</text>
</comment>
<dbReference type="InterPro" id="IPR047207">
    <property type="entry name" value="SPASM_anSME"/>
</dbReference>
<dbReference type="AlphaFoldDB" id="A0A1S6HRZ9"/>
<sequence>MIVTSDPAPLMPYSLFIKSESAKCNLDCHYCYYLKHEDKQKPGMDETTLEKMIVNHMKSQPEQASVVDFIWHGGEPMMRGLDFYRSAIELQRQQKSTKPIQNTIQTNGTLINDRWAAFFAQHHFMVGISIDGPQLINDIARIDKTGHSSFERTMRGMRHLKQHEVDFNTLTVINNKSYRHGKQIYQFLKDNGSTYLQFQPCIDHDMDRRFDYDWTISGKQWGQFLCEVFDEWVENDIGKTYVQFFENCLMILMGHQSQMCHHADTCGQQLMIESNGEVFSCDHYGYDEYKIGNIHRDKASFAAMVRSEQQVNFGQDKHESLSQKCLQCDFKPLCNGGCPKNRVASTNNGEDLNVLCEGYEAFFKHSLPVMLRMVDAMQQGYSPLHYRVF</sequence>
<dbReference type="InterPro" id="IPR023885">
    <property type="entry name" value="4Fe4S-binding_SPASM_dom"/>
</dbReference>
<dbReference type="EMBL" id="CP014782">
    <property type="protein sequence ID" value="AQS38299.1"/>
    <property type="molecule type" value="Genomic_DNA"/>
</dbReference>
<dbReference type="SFLD" id="SFLDF00285">
    <property type="entry name" value="anaerobic_Ser-type_sulfatase-m"/>
    <property type="match status" value="1"/>
</dbReference>
<feature type="domain" description="Radical SAM core" evidence="8">
    <location>
        <begin position="9"/>
        <end position="234"/>
    </location>
</feature>
<dbReference type="GO" id="GO:0051539">
    <property type="term" value="F:4 iron, 4 sulfur cluster binding"/>
    <property type="evidence" value="ECO:0007669"/>
    <property type="project" value="UniProtKB-KW"/>
</dbReference>
<dbReference type="STRING" id="225848.Sps_03156"/>
<organism evidence="9 10">
    <name type="scientific">Shewanella psychrophila</name>
    <dbReference type="NCBI Taxonomy" id="225848"/>
    <lineage>
        <taxon>Bacteria</taxon>
        <taxon>Pseudomonadati</taxon>
        <taxon>Pseudomonadota</taxon>
        <taxon>Gammaproteobacteria</taxon>
        <taxon>Alteromonadales</taxon>
        <taxon>Shewanellaceae</taxon>
        <taxon>Shewanella</taxon>
    </lineage>
</organism>
<accession>A0A1S6HRZ9</accession>
<comment type="cofactor">
    <cofactor evidence="1">
        <name>[4Fe-4S] cluster</name>
        <dbReference type="ChEBI" id="CHEBI:49883"/>
    </cofactor>
</comment>